<dbReference type="eggNOG" id="arCOG01278">
    <property type="taxonomic scope" value="Archaea"/>
</dbReference>
<dbReference type="CDD" id="cd00829">
    <property type="entry name" value="SCP-x_thiolase"/>
    <property type="match status" value="1"/>
</dbReference>
<proteinExistence type="predicted"/>
<sequence>MGGEDRGEALRPYWLQGDRMRVAIIGYAVSKLEWDAEKTREEAVFEVTREAMRRAGVEREDVGTVISASTDFLDGRTISNCMLIGASGAYLKDESKAEEDGMYAALYAAQRIMSGVHDVALAISHTHSWIFNPHQVSQYMLEPWFDRQNELLNGITLAALQARLYMSRSGVDEGHLAEVCVKNLRNAAKVPYAFRKMADVTVEEVLESKLYSSPLTELMIAPPCDGAAAVVLASEEVAKELCDEPVWIKGIGNSCDRYLRDRDLGRLESLRLAAEKAYRMAGIEEPFRQIDVAEISERFAHHELMAYEALGFCRDGMGKVLIEEGITEVYGDMPVNPSGGALAGDAICATGMIRLIEAARQVRGEAENQVEDCRTALAHAQWGLCAQKNLVFVLGDRP</sequence>
<accession>O30103</accession>
<evidence type="ECO:0000256" key="1">
    <source>
        <dbReference type="ARBA" id="ARBA00023229"/>
    </source>
</evidence>
<dbReference type="STRING" id="224325.AF_0134"/>
<keyword evidence="4" id="KW-1185">Reference proteome</keyword>
<dbReference type="GO" id="GO:0008299">
    <property type="term" value="P:isoprenoid biosynthetic process"/>
    <property type="evidence" value="ECO:0007669"/>
    <property type="project" value="UniProtKB-KW"/>
</dbReference>
<dbReference type="PhylomeDB" id="O30103"/>
<dbReference type="Pfam" id="PF22691">
    <property type="entry name" value="Thiolase_C_1"/>
    <property type="match status" value="1"/>
</dbReference>
<dbReference type="Proteomes" id="UP000002199">
    <property type="component" value="Chromosome"/>
</dbReference>
<name>O30103_ARCFU</name>
<dbReference type="PaxDb" id="224325-AF_0134"/>
<dbReference type="PIR" id="F69266">
    <property type="entry name" value="F69266"/>
</dbReference>
<dbReference type="InterPro" id="IPR055140">
    <property type="entry name" value="Thiolase_C_2"/>
</dbReference>
<dbReference type="Gene3D" id="3.40.47.10">
    <property type="match status" value="1"/>
</dbReference>
<dbReference type="KEGG" id="afu:AF_0134"/>
<dbReference type="SUPFAM" id="SSF53901">
    <property type="entry name" value="Thiolase-like"/>
    <property type="match status" value="2"/>
</dbReference>
<reference evidence="3 4" key="1">
    <citation type="journal article" date="1997" name="Nature">
        <title>The complete genome sequence of the hyperthermophilic, sulphate-reducing archaeon Archaeoglobus fulgidus.</title>
        <authorList>
            <person name="Klenk H.P."/>
            <person name="Clayton R.A."/>
            <person name="Tomb J."/>
            <person name="White O."/>
            <person name="Nelson K.E."/>
            <person name="Ketchum K.A."/>
            <person name="Dodson R.J."/>
            <person name="Gwinn M."/>
            <person name="Hickey E.K."/>
            <person name="Peterson J.D."/>
            <person name="Richardson D.L."/>
            <person name="Kerlavage A.R."/>
            <person name="Graham D.E."/>
            <person name="Kyrpides N.C."/>
            <person name="Fleischmann R.D."/>
            <person name="Quackenbush J."/>
            <person name="Lee N.H."/>
            <person name="Sutton G.G."/>
            <person name="Gill S."/>
            <person name="Kirkness E.F."/>
            <person name="Dougherty B.A."/>
            <person name="McKenney K."/>
            <person name="Adams M.D."/>
            <person name="Loftus B."/>
            <person name="Peterson S."/>
            <person name="Reich C.I."/>
            <person name="McNeil L.K."/>
            <person name="Badger J.H."/>
            <person name="Glodek A."/>
            <person name="Zhou L."/>
            <person name="Overbeek R."/>
            <person name="Gocayne J.D."/>
            <person name="Weidman J.F."/>
            <person name="McDonald L."/>
            <person name="Utterback T."/>
            <person name="Cotton M.D."/>
            <person name="Spriggs T."/>
            <person name="Artiach P."/>
            <person name="Kaine B.P."/>
            <person name="Sykes S.M."/>
            <person name="Sadow P.W."/>
            <person name="D'Andrea K.P."/>
            <person name="Bowman C."/>
            <person name="Fujii C."/>
            <person name="Garland S.A."/>
            <person name="Mason T.M."/>
            <person name="Olsen G.J."/>
            <person name="Fraser C.M."/>
            <person name="Smith H.O."/>
            <person name="Woese C.R."/>
            <person name="Venter J.C."/>
        </authorList>
    </citation>
    <scope>NUCLEOTIDE SEQUENCE [LARGE SCALE GENOMIC DNA]</scope>
    <source>
        <strain evidence="4">ATCC 49558 / DSM 4304 / JCM 9628 / NBRC 100126 / VC-16</strain>
    </source>
</reference>
<gene>
    <name evidence="3" type="ordered locus">AF_0134</name>
</gene>
<keyword evidence="1" id="KW-0414">Isoprene biosynthesis</keyword>
<dbReference type="HOGENOM" id="CLU_035425_2_2_2"/>
<feature type="domain" description="Thiolase C-terminal" evidence="2">
    <location>
        <begin position="261"/>
        <end position="395"/>
    </location>
</feature>
<dbReference type="EMBL" id="AE000782">
    <property type="protein sequence ID" value="AAB91095.1"/>
    <property type="molecule type" value="Genomic_DNA"/>
</dbReference>
<dbReference type="PANTHER" id="PTHR42870:SF7">
    <property type="entry name" value="ACETYL-COA C-ACETYLTRANSFERASE (ACETOACETYL-COA THIOLASE) (ACAB-3)"/>
    <property type="match status" value="1"/>
</dbReference>
<dbReference type="InterPro" id="IPR016039">
    <property type="entry name" value="Thiolase-like"/>
</dbReference>
<evidence type="ECO:0000313" key="3">
    <source>
        <dbReference type="EMBL" id="AAB91095.1"/>
    </source>
</evidence>
<dbReference type="PIRSF" id="PIRSF000429">
    <property type="entry name" value="Ac-CoA_Ac_transf"/>
    <property type="match status" value="1"/>
</dbReference>
<dbReference type="EnsemblBacteria" id="AAB91095">
    <property type="protein sequence ID" value="AAB91095"/>
    <property type="gene ID" value="AF_0134"/>
</dbReference>
<dbReference type="PANTHER" id="PTHR42870">
    <property type="entry name" value="ACETYL-COA C-ACETYLTRANSFERASE"/>
    <property type="match status" value="1"/>
</dbReference>
<dbReference type="AlphaFoldDB" id="O30103"/>
<dbReference type="InterPro" id="IPR002155">
    <property type="entry name" value="Thiolase"/>
</dbReference>
<protein>
    <submittedName>
        <fullName evidence="3">3-ketoacyl-CoA thiolase (AcaB-4)</fullName>
    </submittedName>
</protein>
<evidence type="ECO:0000259" key="2">
    <source>
        <dbReference type="Pfam" id="PF22691"/>
    </source>
</evidence>
<organism evidence="3 4">
    <name type="scientific">Archaeoglobus fulgidus (strain ATCC 49558 / DSM 4304 / JCM 9628 / NBRC 100126 / VC-16)</name>
    <dbReference type="NCBI Taxonomy" id="224325"/>
    <lineage>
        <taxon>Archaea</taxon>
        <taxon>Methanobacteriati</taxon>
        <taxon>Methanobacteriota</taxon>
        <taxon>Archaeoglobi</taxon>
        <taxon>Archaeoglobales</taxon>
        <taxon>Archaeoglobaceae</taxon>
        <taxon>Archaeoglobus</taxon>
    </lineage>
</organism>
<dbReference type="GO" id="GO:0016747">
    <property type="term" value="F:acyltransferase activity, transferring groups other than amino-acyl groups"/>
    <property type="evidence" value="ECO:0007669"/>
    <property type="project" value="InterPro"/>
</dbReference>
<evidence type="ECO:0000313" key="4">
    <source>
        <dbReference type="Proteomes" id="UP000002199"/>
    </source>
</evidence>